<gene>
    <name evidence="9" type="ORF">EVOR1521_LOCUS13633</name>
</gene>
<keyword evidence="6" id="KW-0119">Carbohydrate metabolism</keyword>
<dbReference type="Proteomes" id="UP001178507">
    <property type="component" value="Unassembled WGS sequence"/>
</dbReference>
<dbReference type="GO" id="GO:0030600">
    <property type="term" value="F:feruloyl esterase activity"/>
    <property type="evidence" value="ECO:0007669"/>
    <property type="project" value="InterPro"/>
</dbReference>
<evidence type="ECO:0000256" key="3">
    <source>
        <dbReference type="ARBA" id="ARBA00022651"/>
    </source>
</evidence>
<sequence>MAFFPLAALATLVSCRGEHVDVDLEDLSMSLLQQKHRVGDCSGGYGPGQHIVQLPEIQRQFLFIVPRDHAPLAKIPAMMFFHGMYQSPFFSLRLLGLPDQLERYGWFGILPWGIPENETTSMGGQRQCCAQLCGDDLNCCLESRFVMYQDEGACGFPPEKNDLNLRFVDAIFEWMARETCIDTSKVFAGGFSYGGHFAQVLACHRSHLFQLLAPNASPDFPSEFSCEGARPISYINYCGTADATSCTLRSARLGVLFAKQSRCTAQQHRRQSATVSCTEWTGCAEDHVVMDCRWEGDHDVPGRHAPDGTSVLRPASDIDWTKYIFEQFSLRVDPHQILFYGRPTPEEEEHKMAVWPPKKGTDHVYLRQALLKRGLLTLDE</sequence>
<keyword evidence="10" id="KW-1185">Reference proteome</keyword>
<dbReference type="PANTHER" id="PTHR38050:SF2">
    <property type="entry name" value="FERULOYL ESTERASE C-RELATED"/>
    <property type="match status" value="1"/>
</dbReference>
<evidence type="ECO:0000256" key="2">
    <source>
        <dbReference type="ARBA" id="ARBA00022525"/>
    </source>
</evidence>
<evidence type="ECO:0000313" key="9">
    <source>
        <dbReference type="EMBL" id="CAJ1387586.1"/>
    </source>
</evidence>
<dbReference type="AlphaFoldDB" id="A0AA36IIX5"/>
<keyword evidence="5" id="KW-0378">Hydrolase</keyword>
<evidence type="ECO:0000313" key="10">
    <source>
        <dbReference type="Proteomes" id="UP001178507"/>
    </source>
</evidence>
<comment type="subcellular location">
    <subcellularLocation>
        <location evidence="1">Secreted</location>
    </subcellularLocation>
</comment>
<dbReference type="GO" id="GO:0005576">
    <property type="term" value="C:extracellular region"/>
    <property type="evidence" value="ECO:0007669"/>
    <property type="project" value="UniProtKB-SubCell"/>
</dbReference>
<dbReference type="GO" id="GO:0045493">
    <property type="term" value="P:xylan catabolic process"/>
    <property type="evidence" value="ECO:0007669"/>
    <property type="project" value="UniProtKB-KW"/>
</dbReference>
<accession>A0AA36IIX5</accession>
<evidence type="ECO:0008006" key="11">
    <source>
        <dbReference type="Google" id="ProtNLM"/>
    </source>
</evidence>
<evidence type="ECO:0000256" key="7">
    <source>
        <dbReference type="ARBA" id="ARBA00023326"/>
    </source>
</evidence>
<dbReference type="EMBL" id="CAUJNA010001543">
    <property type="protein sequence ID" value="CAJ1387586.1"/>
    <property type="molecule type" value="Genomic_DNA"/>
</dbReference>
<dbReference type="InterPro" id="IPR043595">
    <property type="entry name" value="FaeB/C/D"/>
</dbReference>
<organism evidence="9 10">
    <name type="scientific">Effrenium voratum</name>
    <dbReference type="NCBI Taxonomy" id="2562239"/>
    <lineage>
        <taxon>Eukaryota</taxon>
        <taxon>Sar</taxon>
        <taxon>Alveolata</taxon>
        <taxon>Dinophyceae</taxon>
        <taxon>Suessiales</taxon>
        <taxon>Symbiodiniaceae</taxon>
        <taxon>Effrenium</taxon>
    </lineage>
</organism>
<proteinExistence type="predicted"/>
<dbReference type="InterPro" id="IPR029058">
    <property type="entry name" value="AB_hydrolase_fold"/>
</dbReference>
<dbReference type="Gene3D" id="3.40.50.1820">
    <property type="entry name" value="alpha/beta hydrolase"/>
    <property type="match status" value="1"/>
</dbReference>
<dbReference type="PANTHER" id="PTHR38050">
    <property type="match status" value="1"/>
</dbReference>
<evidence type="ECO:0000256" key="5">
    <source>
        <dbReference type="ARBA" id="ARBA00022801"/>
    </source>
</evidence>
<name>A0AA36IIX5_9DINO</name>
<keyword evidence="3" id="KW-0858">Xylan degradation</keyword>
<keyword evidence="7" id="KW-0624">Polysaccharide degradation</keyword>
<reference evidence="9" key="1">
    <citation type="submission" date="2023-08" db="EMBL/GenBank/DDBJ databases">
        <authorList>
            <person name="Chen Y."/>
            <person name="Shah S."/>
            <person name="Dougan E. K."/>
            <person name="Thang M."/>
            <person name="Chan C."/>
        </authorList>
    </citation>
    <scope>NUCLEOTIDE SEQUENCE</scope>
</reference>
<evidence type="ECO:0000256" key="1">
    <source>
        <dbReference type="ARBA" id="ARBA00004613"/>
    </source>
</evidence>
<keyword evidence="2" id="KW-0964">Secreted</keyword>
<evidence type="ECO:0000256" key="4">
    <source>
        <dbReference type="ARBA" id="ARBA00022729"/>
    </source>
</evidence>
<evidence type="ECO:0000256" key="8">
    <source>
        <dbReference type="SAM" id="SignalP"/>
    </source>
</evidence>
<comment type="caution">
    <text evidence="9">The sequence shown here is derived from an EMBL/GenBank/DDBJ whole genome shotgun (WGS) entry which is preliminary data.</text>
</comment>
<evidence type="ECO:0000256" key="6">
    <source>
        <dbReference type="ARBA" id="ARBA00023277"/>
    </source>
</evidence>
<feature type="chain" id="PRO_5041254136" description="Feruloyl esterase" evidence="8">
    <location>
        <begin position="18"/>
        <end position="380"/>
    </location>
</feature>
<dbReference type="SUPFAM" id="SSF53474">
    <property type="entry name" value="alpha/beta-Hydrolases"/>
    <property type="match status" value="1"/>
</dbReference>
<feature type="signal peptide" evidence="8">
    <location>
        <begin position="1"/>
        <end position="17"/>
    </location>
</feature>
<keyword evidence="4 8" id="KW-0732">Signal</keyword>
<protein>
    <recommendedName>
        <fullName evidence="11">Feruloyl esterase</fullName>
    </recommendedName>
</protein>